<evidence type="ECO:0008006" key="3">
    <source>
        <dbReference type="Google" id="ProtNLM"/>
    </source>
</evidence>
<dbReference type="Proteomes" id="UP000295215">
    <property type="component" value="Unassembled WGS sequence"/>
</dbReference>
<dbReference type="RefSeq" id="WP_133713275.1">
    <property type="nucleotide sequence ID" value="NZ_SOAG01000024.1"/>
</dbReference>
<reference evidence="1 2" key="1">
    <citation type="submission" date="2019-03" db="EMBL/GenBank/DDBJ databases">
        <title>Genomic Encyclopedia of Archaeal and Bacterial Type Strains, Phase II (KMG-II): from individual species to whole genera.</title>
        <authorList>
            <person name="Goeker M."/>
        </authorList>
    </citation>
    <scope>NUCLEOTIDE SEQUENCE [LARGE SCALE GENOMIC DNA]</scope>
    <source>
        <strain evidence="1 2">DSM 28213</strain>
    </source>
</reference>
<dbReference type="EMBL" id="SOAG01000024">
    <property type="protein sequence ID" value="TDS54645.1"/>
    <property type="molecule type" value="Genomic_DNA"/>
</dbReference>
<evidence type="ECO:0000313" key="2">
    <source>
        <dbReference type="Proteomes" id="UP000295215"/>
    </source>
</evidence>
<dbReference type="OrthoDB" id="9802489at2"/>
<comment type="caution">
    <text evidence="1">The sequence shown here is derived from an EMBL/GenBank/DDBJ whole genome shotgun (WGS) entry which is preliminary data.</text>
</comment>
<name>A0A4R7EQN0_9FLAO</name>
<protein>
    <recommendedName>
        <fullName evidence="3">Quercetin dioxygenase-like cupin family protein</fullName>
    </recommendedName>
</protein>
<accession>A0A4R7EQN0</accession>
<proteinExistence type="predicted"/>
<sequence length="95" mass="10657">MNIKELHQEGKVVSAISLFKGEDGIATAIQLKEKSTLKEHITKIPALLLCICGKIEYHDEKGQKTELNAGDYVNIEPEVKHWLYALEASQLVLLK</sequence>
<evidence type="ECO:0000313" key="1">
    <source>
        <dbReference type="EMBL" id="TDS54645.1"/>
    </source>
</evidence>
<organism evidence="1 2">
    <name type="scientific">Myroides indicus</name>
    <dbReference type="NCBI Taxonomy" id="1323422"/>
    <lineage>
        <taxon>Bacteria</taxon>
        <taxon>Pseudomonadati</taxon>
        <taxon>Bacteroidota</taxon>
        <taxon>Flavobacteriia</taxon>
        <taxon>Flavobacteriales</taxon>
        <taxon>Flavobacteriaceae</taxon>
        <taxon>Myroides</taxon>
    </lineage>
</organism>
<dbReference type="InterPro" id="IPR014710">
    <property type="entry name" value="RmlC-like_jellyroll"/>
</dbReference>
<dbReference type="Gene3D" id="2.60.120.10">
    <property type="entry name" value="Jelly Rolls"/>
    <property type="match status" value="1"/>
</dbReference>
<dbReference type="SUPFAM" id="SSF51182">
    <property type="entry name" value="RmlC-like cupins"/>
    <property type="match status" value="1"/>
</dbReference>
<dbReference type="AlphaFoldDB" id="A0A4R7EQN0"/>
<dbReference type="InterPro" id="IPR011051">
    <property type="entry name" value="RmlC_Cupin_sf"/>
</dbReference>
<gene>
    <name evidence="1" type="ORF">C8P70_12441</name>
</gene>
<keyword evidence="2" id="KW-1185">Reference proteome</keyword>